<feature type="non-terminal residue" evidence="1">
    <location>
        <position position="94"/>
    </location>
</feature>
<evidence type="ECO:0000313" key="1">
    <source>
        <dbReference type="EMBL" id="JAA78381.1"/>
    </source>
</evidence>
<organism evidence="1">
    <name type="scientific">Pararge aegeria</name>
    <name type="common">speckled wood butterfly</name>
    <dbReference type="NCBI Taxonomy" id="116150"/>
    <lineage>
        <taxon>Eukaryota</taxon>
        <taxon>Metazoa</taxon>
        <taxon>Ecdysozoa</taxon>
        <taxon>Arthropoda</taxon>
        <taxon>Hexapoda</taxon>
        <taxon>Insecta</taxon>
        <taxon>Pterygota</taxon>
        <taxon>Neoptera</taxon>
        <taxon>Endopterygota</taxon>
        <taxon>Lepidoptera</taxon>
        <taxon>Glossata</taxon>
        <taxon>Ditrysia</taxon>
        <taxon>Papilionoidea</taxon>
        <taxon>Nymphalidae</taxon>
        <taxon>Satyrinae</taxon>
        <taxon>Satyrini</taxon>
        <taxon>Parargina</taxon>
        <taxon>Pararge</taxon>
    </lineage>
</organism>
<dbReference type="EMBL" id="GAIX01014179">
    <property type="protein sequence ID" value="JAA78381.1"/>
    <property type="molecule type" value="Transcribed_RNA"/>
</dbReference>
<reference evidence="1" key="1">
    <citation type="journal article" date="2013" name="BMC Genomics">
        <title>Unscrambling butterfly oogenesis.</title>
        <authorList>
            <person name="Carter J.M."/>
            <person name="Baker S.C."/>
            <person name="Pink R."/>
            <person name="Carter D.R."/>
            <person name="Collins A."/>
            <person name="Tomlin J."/>
            <person name="Gibbs M."/>
            <person name="Breuker C.J."/>
        </authorList>
    </citation>
    <scope>NUCLEOTIDE SEQUENCE</scope>
    <source>
        <tissue evidence="1">Ovary</tissue>
    </source>
</reference>
<proteinExistence type="predicted"/>
<dbReference type="AlphaFoldDB" id="S4NI80"/>
<protein>
    <submittedName>
        <fullName evidence="1">Uncharacterized protein</fullName>
    </submittedName>
</protein>
<accession>S4NI80</accession>
<reference evidence="1" key="2">
    <citation type="submission" date="2013-05" db="EMBL/GenBank/DDBJ databases">
        <authorList>
            <person name="Carter J.-M."/>
            <person name="Baker S.C."/>
            <person name="Pink R."/>
            <person name="Carter D.R.F."/>
            <person name="Collins A."/>
            <person name="Tomlin J."/>
            <person name="Gibbs M."/>
            <person name="Breuker C.J."/>
        </authorList>
    </citation>
    <scope>NUCLEOTIDE SEQUENCE</scope>
    <source>
        <tissue evidence="1">Ovary</tissue>
    </source>
</reference>
<name>S4NI80_9NEOP</name>
<sequence length="94" mass="10136">MLDVLPLPLPLPPESESLSSLSLSLSLPLSDAFFFFGSSPTFFTVPFFRLAFGGFRLGGDVVSRSELELSSSASSTRPLTSFGFLGLDVFRAPR</sequence>